<proteinExistence type="predicted"/>
<evidence type="ECO:0000313" key="1">
    <source>
        <dbReference type="EMBL" id="GMS85901.1"/>
    </source>
</evidence>
<sequence>MSQTSRIRHRFDLLADTVLNQQEVSSFGPYPDRSMRVDYLNELRNFVVNNPRRAASMSTEIEMRLEREYIRNALPKWNNSEAVTTIVNRIDRCASEYVLTI</sequence>
<name>A0AAV5SR98_9BILA</name>
<gene>
    <name evidence="1" type="ORF">PENTCL1PPCAC_8076</name>
</gene>
<dbReference type="AlphaFoldDB" id="A0AAV5SR98"/>
<keyword evidence="2" id="KW-1185">Reference proteome</keyword>
<accession>A0AAV5SR98</accession>
<dbReference type="EMBL" id="BTSX01000002">
    <property type="protein sequence ID" value="GMS85901.1"/>
    <property type="molecule type" value="Genomic_DNA"/>
</dbReference>
<protein>
    <submittedName>
        <fullName evidence="1">Uncharacterized protein</fullName>
    </submittedName>
</protein>
<dbReference type="Proteomes" id="UP001432027">
    <property type="component" value="Unassembled WGS sequence"/>
</dbReference>
<organism evidence="1 2">
    <name type="scientific">Pristionchus entomophagus</name>
    <dbReference type="NCBI Taxonomy" id="358040"/>
    <lineage>
        <taxon>Eukaryota</taxon>
        <taxon>Metazoa</taxon>
        <taxon>Ecdysozoa</taxon>
        <taxon>Nematoda</taxon>
        <taxon>Chromadorea</taxon>
        <taxon>Rhabditida</taxon>
        <taxon>Rhabditina</taxon>
        <taxon>Diplogasteromorpha</taxon>
        <taxon>Diplogasteroidea</taxon>
        <taxon>Neodiplogasteridae</taxon>
        <taxon>Pristionchus</taxon>
    </lineage>
</organism>
<evidence type="ECO:0000313" key="2">
    <source>
        <dbReference type="Proteomes" id="UP001432027"/>
    </source>
</evidence>
<comment type="caution">
    <text evidence="1">The sequence shown here is derived from an EMBL/GenBank/DDBJ whole genome shotgun (WGS) entry which is preliminary data.</text>
</comment>
<reference evidence="1" key="1">
    <citation type="submission" date="2023-10" db="EMBL/GenBank/DDBJ databases">
        <title>Genome assembly of Pristionchus species.</title>
        <authorList>
            <person name="Yoshida K."/>
            <person name="Sommer R.J."/>
        </authorList>
    </citation>
    <scope>NUCLEOTIDE SEQUENCE</scope>
    <source>
        <strain evidence="1">RS0144</strain>
    </source>
</reference>